<keyword evidence="7" id="KW-1185">Reference proteome</keyword>
<evidence type="ECO:0000256" key="1">
    <source>
        <dbReference type="ARBA" id="ARBA00001913"/>
    </source>
</evidence>
<evidence type="ECO:0000256" key="2">
    <source>
        <dbReference type="ARBA" id="ARBA00004613"/>
    </source>
</evidence>
<feature type="domain" description="Peptidase M10 serralysin C-terminal" evidence="5">
    <location>
        <begin position="57"/>
        <end position="204"/>
    </location>
</feature>
<dbReference type="PRINTS" id="PR00313">
    <property type="entry name" value="CABNDNGRPT"/>
</dbReference>
<dbReference type="InterPro" id="IPR050557">
    <property type="entry name" value="RTX_toxin/Mannuronan_C5-epim"/>
</dbReference>
<dbReference type="InterPro" id="IPR018511">
    <property type="entry name" value="Hemolysin-typ_Ca-bd_CS"/>
</dbReference>
<keyword evidence="3" id="KW-0964">Secreted</keyword>
<dbReference type="InterPro" id="IPR011049">
    <property type="entry name" value="Serralysin-like_metalloprot_C"/>
</dbReference>
<reference evidence="6" key="1">
    <citation type="submission" date="2022-12" db="EMBL/GenBank/DDBJ databases">
        <title>Jiella pelagia sp. nov., isolated from phosphonate enriched culture of Northwest Pacific surface seawater.</title>
        <authorList>
            <person name="Shin D.Y."/>
            <person name="Hwang C.Y."/>
        </authorList>
    </citation>
    <scope>NUCLEOTIDE SEQUENCE</scope>
    <source>
        <strain evidence="6">HL-NP1</strain>
    </source>
</reference>
<organism evidence="6 7">
    <name type="scientific">Jiella pelagia</name>
    <dbReference type="NCBI Taxonomy" id="2986949"/>
    <lineage>
        <taxon>Bacteria</taxon>
        <taxon>Pseudomonadati</taxon>
        <taxon>Pseudomonadota</taxon>
        <taxon>Alphaproteobacteria</taxon>
        <taxon>Hyphomicrobiales</taxon>
        <taxon>Aurantimonadaceae</taxon>
        <taxon>Jiella</taxon>
    </lineage>
</organism>
<dbReference type="Pfam" id="PF08548">
    <property type="entry name" value="Peptidase_M10_C"/>
    <property type="match status" value="1"/>
</dbReference>
<evidence type="ECO:0000313" key="6">
    <source>
        <dbReference type="EMBL" id="WAP68667.1"/>
    </source>
</evidence>
<keyword evidence="4" id="KW-0677">Repeat</keyword>
<protein>
    <submittedName>
        <fullName evidence="6">Calcium-binding protein</fullName>
    </submittedName>
</protein>
<dbReference type="PROSITE" id="PS00330">
    <property type="entry name" value="HEMOLYSIN_CALCIUM"/>
    <property type="match status" value="2"/>
</dbReference>
<dbReference type="Gene3D" id="2.150.10.10">
    <property type="entry name" value="Serralysin-like metalloprotease, C-terminal"/>
    <property type="match status" value="3"/>
</dbReference>
<name>A0ABY7BYX0_9HYPH</name>
<comment type="subcellular location">
    <subcellularLocation>
        <location evidence="2">Secreted</location>
    </subcellularLocation>
</comment>
<dbReference type="PANTHER" id="PTHR38340:SF1">
    <property type="entry name" value="S-LAYER PROTEIN"/>
    <property type="match status" value="1"/>
</dbReference>
<dbReference type="SUPFAM" id="SSF51120">
    <property type="entry name" value="beta-Roll"/>
    <property type="match status" value="2"/>
</dbReference>
<accession>A0ABY7BYX0</accession>
<dbReference type="Pfam" id="PF00353">
    <property type="entry name" value="HemolysinCabind"/>
    <property type="match status" value="3"/>
</dbReference>
<evidence type="ECO:0000259" key="5">
    <source>
        <dbReference type="Pfam" id="PF08548"/>
    </source>
</evidence>
<sequence length="247" mass="25041">MTGGAGANVIFGGIGNDTLRGMGGNDTLVGGLDRDVLEGGAGNDTFLADADKADDRYDGGVNTDTMDYSAMTAGLRINLIDGQATSAQIGTDTLVSVERVLGGSGNDAILGNVNTVFLSGNGGNDVLSGGAGNNLLFGGTGNDILRGLTGNDRLDGGFGSDRMEGNAGNDIFAFGNGFGRDVIADFDEFSAAEKIDLSAVTGITSFADLQANHLSQVGLNALITDGINTITLENVLIGDLDVGDFIF</sequence>
<evidence type="ECO:0000256" key="4">
    <source>
        <dbReference type="ARBA" id="ARBA00022737"/>
    </source>
</evidence>
<dbReference type="InterPro" id="IPR001343">
    <property type="entry name" value="Hemolysn_Ca-bd"/>
</dbReference>
<dbReference type="EMBL" id="CP114029">
    <property type="protein sequence ID" value="WAP68667.1"/>
    <property type="molecule type" value="Genomic_DNA"/>
</dbReference>
<dbReference type="Proteomes" id="UP001164020">
    <property type="component" value="Chromosome"/>
</dbReference>
<comment type="cofactor">
    <cofactor evidence="1">
        <name>Ca(2+)</name>
        <dbReference type="ChEBI" id="CHEBI:29108"/>
    </cofactor>
</comment>
<proteinExistence type="predicted"/>
<dbReference type="InterPro" id="IPR013858">
    <property type="entry name" value="Peptidase_M10B_C"/>
</dbReference>
<dbReference type="PANTHER" id="PTHR38340">
    <property type="entry name" value="S-LAYER PROTEIN"/>
    <property type="match status" value="1"/>
</dbReference>
<dbReference type="RefSeq" id="WP_268881095.1">
    <property type="nucleotide sequence ID" value="NZ_CP114029.1"/>
</dbReference>
<evidence type="ECO:0000313" key="7">
    <source>
        <dbReference type="Proteomes" id="UP001164020"/>
    </source>
</evidence>
<evidence type="ECO:0000256" key="3">
    <source>
        <dbReference type="ARBA" id="ARBA00022525"/>
    </source>
</evidence>
<gene>
    <name evidence="6" type="ORF">OH818_25915</name>
</gene>